<dbReference type="Pfam" id="PF12739">
    <property type="entry name" value="TRAPPC-Trs85"/>
    <property type="match status" value="1"/>
</dbReference>
<evidence type="ECO:0000313" key="3">
    <source>
        <dbReference type="EMBL" id="CAD5207172.1"/>
    </source>
</evidence>
<dbReference type="InterPro" id="IPR024420">
    <property type="entry name" value="TRAPP_III_complex_Trs85"/>
</dbReference>
<dbReference type="EMBL" id="CAJFCW020000001">
    <property type="protein sequence ID" value="CAG9084625.1"/>
    <property type="molecule type" value="Genomic_DNA"/>
</dbReference>
<evidence type="ECO:0000256" key="1">
    <source>
        <dbReference type="SAM" id="Coils"/>
    </source>
</evidence>
<feature type="compositionally biased region" description="Low complexity" evidence="2">
    <location>
        <begin position="1121"/>
        <end position="1131"/>
    </location>
</feature>
<comment type="caution">
    <text evidence="3">The sequence shown here is derived from an EMBL/GenBank/DDBJ whole genome shotgun (WGS) entry which is preliminary data.</text>
</comment>
<feature type="coiled-coil region" evidence="1">
    <location>
        <begin position="1221"/>
        <end position="1248"/>
    </location>
</feature>
<dbReference type="PANTHER" id="PTHR12975">
    <property type="entry name" value="TRANSPORT PROTEIN TRAPP"/>
    <property type="match status" value="1"/>
</dbReference>
<sequence>MNTFASKSGFCPSVAVLSSQGAENVAYRNKLSFAQMLGPFSTIKAEIKDPNGRSGQITLTVDFRDIRKDGYLLSLSVLPSVLQEIVKLNSNNSSSDVWDNCFVQAFHSWFEPAEHDFLKAHLACIFVISAEDQNPLGELENLVNQQNLQQHGSDAGSLQIPAFCSSPKWFLPQTLKYYVVLHDVLKGNKENAERIYKSVKDKYGDNFSALLEINSEQEVNLPDLWSNVNVRRIGLRNGLDVARREILASRSPNPNSNGIAIDQEKPQVEVCSFGKCLSQEDRDRIKSFVEHFINMTLIGYVTKQMQLLNDAIVSRRGIGKSFTSMRKWLNVATASPTTNSTSVNYTTESTEMQSRRLADLAFLFGAYPFAFQLYQSLKKDFLNDQAWLQHAGTLEMAAITSYLSGASNAKNFPMHYIENSLNYYLKTSLNPLLFFRSLLFSTRLLEALDRPQDAAGFLARFIPQTNLTDLFKAVAIEHSGTLFGRARMFRKQSFHRFLASKCFYQIKLDTIATRLLESVLTEISDKRWSAAEDHLLEEMCRELGNDKEMVKECLEKLLKSDGSERTEGQSIINFVNYLKVCEGMDSVALTIPELEPKSTLMYYVNQDVISRNGKESWMELYNQSIAKMRHYNPAVKQPFGAPKVLKVPTNEPVYVKIGLVNKYAFPVLMEKVKLEVKSNAEVECHIVERIEIPAYDNEKEGNITEVLLAFTPKSVDNMYEVTSMSCRLSDLNKTAVINGVIAVEGSEKSSKICVKTDKLVWPRLDISLPPHSYDEHHKIPLQLYCGQVYSSELAIQNKSESAANVLITSDCANEFGIAVDGRGGYSSGLGHGADQGAGHGLHYGLGVSSQGVRFGGQGAEHSLHIGSVQGSGHGVYQATDYSSHQASAQLRSQDPEGYQEHFQILPGQNTTLNLLIFVSTTKVVEKLIKVMITYSSAHGAVRNHLIEFIITSEMLLHSSIRVVDKKSGLCGLVVRNEAPVTKTFSNIEVLKLSIKSNEKRIEEVIGLEKLSNRSVMLETDQQDTFCFKVKVNMGREGETDVVVGKKLGVEGGNGKRLGTDGVTGIKMASEGATIGYGSRESTPEARGSVESLKSSSAASESARSPSEAARGSKSNSGATGASKSTSDATVSKSSSLSLEPSIVFKEIPSFISRWPNHKDQTNSTVIYFELLWKARVTCEQGTTTTLYGRSRIPNPFITIDNEERNDITTFICPKTLLKKSLEEKKGAIDGLEKVLKLSEEDIDTLASEFACNITVKDPRIPWESKYAVA</sequence>
<keyword evidence="1" id="KW-0175">Coiled coil</keyword>
<dbReference type="Proteomes" id="UP000783686">
    <property type="component" value="Unassembled WGS sequence"/>
</dbReference>
<reference evidence="3" key="1">
    <citation type="submission" date="2020-09" db="EMBL/GenBank/DDBJ databases">
        <authorList>
            <person name="Kikuchi T."/>
        </authorList>
    </citation>
    <scope>NUCLEOTIDE SEQUENCE</scope>
    <source>
        <strain evidence="3">SH1</strain>
    </source>
</reference>
<feature type="compositionally biased region" description="Low complexity" evidence="2">
    <location>
        <begin position="1088"/>
        <end position="1109"/>
    </location>
</feature>
<dbReference type="OrthoDB" id="203724at2759"/>
<evidence type="ECO:0000313" key="4">
    <source>
        <dbReference type="Proteomes" id="UP000614601"/>
    </source>
</evidence>
<dbReference type="Proteomes" id="UP000614601">
    <property type="component" value="Unassembled WGS sequence"/>
</dbReference>
<proteinExistence type="predicted"/>
<evidence type="ECO:0000256" key="2">
    <source>
        <dbReference type="SAM" id="MobiDB-lite"/>
    </source>
</evidence>
<gene>
    <name evidence="3" type="ORF">BOKJ2_LOCUS1856</name>
</gene>
<dbReference type="GO" id="GO:1990072">
    <property type="term" value="C:TRAPPIII protein complex"/>
    <property type="evidence" value="ECO:0007669"/>
    <property type="project" value="TreeGrafter"/>
</dbReference>
<accession>A0A811JVB1</accession>
<feature type="region of interest" description="Disordered" evidence="2">
    <location>
        <begin position="1074"/>
        <end position="1131"/>
    </location>
</feature>
<dbReference type="PANTHER" id="PTHR12975:SF6">
    <property type="entry name" value="TRAFFICKING PROTEIN PARTICLE COMPLEX SUBUNIT 8"/>
    <property type="match status" value="1"/>
</dbReference>
<dbReference type="AlphaFoldDB" id="A0A811JVB1"/>
<name>A0A811JVB1_9BILA</name>
<keyword evidence="4" id="KW-1185">Reference proteome</keyword>
<protein>
    <submittedName>
        <fullName evidence="3">Uncharacterized protein</fullName>
    </submittedName>
</protein>
<dbReference type="EMBL" id="CAJFDH010000001">
    <property type="protein sequence ID" value="CAD5207172.1"/>
    <property type="molecule type" value="Genomic_DNA"/>
</dbReference>
<organism evidence="3 4">
    <name type="scientific">Bursaphelenchus okinawaensis</name>
    <dbReference type="NCBI Taxonomy" id="465554"/>
    <lineage>
        <taxon>Eukaryota</taxon>
        <taxon>Metazoa</taxon>
        <taxon>Ecdysozoa</taxon>
        <taxon>Nematoda</taxon>
        <taxon>Chromadorea</taxon>
        <taxon>Rhabditida</taxon>
        <taxon>Tylenchina</taxon>
        <taxon>Tylenchomorpha</taxon>
        <taxon>Aphelenchoidea</taxon>
        <taxon>Aphelenchoididae</taxon>
        <taxon>Bursaphelenchus</taxon>
    </lineage>
</organism>